<dbReference type="RefSeq" id="WP_213822476.1">
    <property type="nucleotide sequence ID" value="NZ_JAAMFL010000010.1"/>
</dbReference>
<comment type="subcellular location">
    <subcellularLocation>
        <location evidence="1">Cell surface</location>
    </subcellularLocation>
</comment>
<keyword evidence="3" id="KW-0812">Transmembrane</keyword>
<dbReference type="NCBIfam" id="TIGR02532">
    <property type="entry name" value="IV_pilin_GFxxxE"/>
    <property type="match status" value="1"/>
</dbReference>
<keyword evidence="3" id="KW-1133">Transmembrane helix</keyword>
<gene>
    <name evidence="4" type="ORF">G6R30_05805</name>
</gene>
<dbReference type="Pfam" id="PF07963">
    <property type="entry name" value="N_methyl"/>
    <property type="match status" value="1"/>
</dbReference>
<evidence type="ECO:0000313" key="4">
    <source>
        <dbReference type="EMBL" id="MBS9337975.1"/>
    </source>
</evidence>
<dbReference type="EMBL" id="JAAMFL010000010">
    <property type="protein sequence ID" value="MBS9337975.1"/>
    <property type="molecule type" value="Genomic_DNA"/>
</dbReference>
<keyword evidence="5" id="KW-1185">Reference proteome</keyword>
<evidence type="ECO:0000256" key="2">
    <source>
        <dbReference type="ARBA" id="ARBA00023287"/>
    </source>
</evidence>
<comment type="caution">
    <text evidence="4">The sequence shown here is derived from an EMBL/GenBank/DDBJ whole genome shotgun (WGS) entry which is preliminary data.</text>
</comment>
<accession>A0ABS5QXQ7</accession>
<evidence type="ECO:0000256" key="1">
    <source>
        <dbReference type="ARBA" id="ARBA00004241"/>
    </source>
</evidence>
<reference evidence="4 5" key="1">
    <citation type="submission" date="2020-02" db="EMBL/GenBank/DDBJ databases">
        <title>Fructobacillus sp. isolated from paper mulberry of Taiwan.</title>
        <authorList>
            <person name="Lin S.-T."/>
        </authorList>
    </citation>
    <scope>NUCLEOTIDE SEQUENCE [LARGE SCALE GENOMIC DNA]</scope>
    <source>
        <strain evidence="4 5">S1-1</strain>
    </source>
</reference>
<evidence type="ECO:0000313" key="5">
    <source>
        <dbReference type="Proteomes" id="UP001519503"/>
    </source>
</evidence>
<keyword evidence="3" id="KW-0472">Membrane</keyword>
<feature type="transmembrane region" description="Helical" evidence="3">
    <location>
        <begin position="12"/>
        <end position="36"/>
    </location>
</feature>
<proteinExistence type="predicted"/>
<sequence length="151" mass="17250">MSKRFSLPGLRPAFTLVEVLLALVVSSLVLLGLAYLGRVNHGRVGSLQSSHFQMAFQQLQDQHYELSACHHDRLELKKPGKSGQRILKEYHQQLVLEGQQHGRMILLEGLHDLSFFNHGHYQEVQAKNAQQERIKAVLFLFPKVNQGEENE</sequence>
<keyword evidence="2" id="KW-0178">Competence</keyword>
<dbReference type="InterPro" id="IPR012902">
    <property type="entry name" value="N_methyl_site"/>
</dbReference>
<organism evidence="4 5">
    <name type="scientific">Fructobacillus parabroussonetiae</name>
    <dbReference type="NCBI Taxonomy" id="2713174"/>
    <lineage>
        <taxon>Bacteria</taxon>
        <taxon>Bacillati</taxon>
        <taxon>Bacillota</taxon>
        <taxon>Bacilli</taxon>
        <taxon>Lactobacillales</taxon>
        <taxon>Lactobacillaceae</taxon>
        <taxon>Fructobacillus</taxon>
    </lineage>
</organism>
<name>A0ABS5QXQ7_9LACO</name>
<evidence type="ECO:0000256" key="3">
    <source>
        <dbReference type="SAM" id="Phobius"/>
    </source>
</evidence>
<dbReference type="Proteomes" id="UP001519503">
    <property type="component" value="Unassembled WGS sequence"/>
</dbReference>
<protein>
    <submittedName>
        <fullName evidence="4">Prepilin-type N-terminal cleavage/methylation domain-containing protein</fullName>
    </submittedName>
</protein>